<dbReference type="GO" id="GO:0009279">
    <property type="term" value="C:cell outer membrane"/>
    <property type="evidence" value="ECO:0007669"/>
    <property type="project" value="TreeGrafter"/>
</dbReference>
<feature type="chain" id="PRO_5026120815" evidence="1">
    <location>
        <begin position="26"/>
        <end position="809"/>
    </location>
</feature>
<reference evidence="3 4" key="1">
    <citation type="submission" date="2020-02" db="EMBL/GenBank/DDBJ databases">
        <title>Genome sequence of strain CCNWXJ40-4.</title>
        <authorList>
            <person name="Gao J."/>
            <person name="Sun J."/>
        </authorList>
    </citation>
    <scope>NUCLEOTIDE SEQUENCE [LARGE SCALE GENOMIC DNA]</scope>
    <source>
        <strain evidence="3 4">CCNWXJ 40-4</strain>
    </source>
</reference>
<dbReference type="GO" id="GO:0009297">
    <property type="term" value="P:pilus assembly"/>
    <property type="evidence" value="ECO:0007669"/>
    <property type="project" value="InterPro"/>
</dbReference>
<keyword evidence="1" id="KW-0732">Signal</keyword>
<dbReference type="PANTHER" id="PTHR30451:SF5">
    <property type="entry name" value="SLR0019 PROTEIN"/>
    <property type="match status" value="1"/>
</dbReference>
<dbReference type="RefSeq" id="WP_165032892.1">
    <property type="nucleotide sequence ID" value="NZ_JAAKZF010000056.1"/>
</dbReference>
<dbReference type="Proteomes" id="UP001642900">
    <property type="component" value="Unassembled WGS sequence"/>
</dbReference>
<dbReference type="GO" id="GO:0015473">
    <property type="term" value="F:fimbrial usher porin activity"/>
    <property type="evidence" value="ECO:0007669"/>
    <property type="project" value="InterPro"/>
</dbReference>
<feature type="signal peptide" evidence="1">
    <location>
        <begin position="1"/>
        <end position="25"/>
    </location>
</feature>
<dbReference type="AlphaFoldDB" id="A0A6G4WID1"/>
<sequence>MPRQLYASRAIVILSAILLLQPAGAQESGNADSAEASAVAADRDLYLEVFINGEPADLIGSFRQYADGTFAATPEELREIGIAPGLQAVGADGLVSLDDLASTSFEYDEMAQTIRFAVEDSARAAKVLSANSQSGEEEDHPPIEARWGGVLNYSLFAAAGTDLDPTTDADAFKGFSGSFDARLVSPLGVLSNSFIGRLAPDSAYGSTRLDTTWSYSDPKRLVTYRVGDMVSGGLGWTRPVRLAGAQVQRNFGLRSDLVTLPLPTFSGSAAVPSTLEIYTHNIKTYSEEVKAGPFTVTDIPIVTGPGTAQIVVRDAEGRERTEEVQFYVSSDLLRPGLLDFSGEAGYPRRSYGTESFDYYDSPFGSFSLRYGLLDWLTAEAHLEGGEALVNGGAGASVGLDSWGVASAALAASHAEGAVGAQASASVELDFRHFSLFGRVQRTFGDYQDIASVTALMEESEDSSLDPRPPKDVKQVAISIPLKFDPTSLRFSYTELTDAEGESRRIGSFSLGRPLPGGASVHASAFADLESDDRFGAFIGFSMPLGGGMMASSGATREADGYVGYAEIAKTGSLEPGSVGWRLRASKSDNLRAAAAASYRSSVGRIKAEVDKGENGVRASAELEGAIAVAGGGIFVTNRIDDAFAVVDAGAPGVDVLYENRLAGKTGQQGRFIIPNLRSFEPNSISIDPKSLPVDAQIAATSHVAVPAERAAVVVDFGISTTTPAALVSFRDESGDPLAVGSVLRTEAAGEEVVIGYDGEGYLQNLAGENRVTITKPDGGVCHATFAYERRPGEQTRIADVICMSMEEAT</sequence>
<accession>A0A6G4WID1</accession>
<evidence type="ECO:0000313" key="4">
    <source>
        <dbReference type="Proteomes" id="UP001642900"/>
    </source>
</evidence>
<dbReference type="PANTHER" id="PTHR30451">
    <property type="entry name" value="OUTER MEMBRANE USHER PROTEIN"/>
    <property type="match status" value="1"/>
</dbReference>
<feature type="domain" description="PapC-like C-terminal" evidence="2">
    <location>
        <begin position="727"/>
        <end position="787"/>
    </location>
</feature>
<keyword evidence="4" id="KW-1185">Reference proteome</keyword>
<name>A0A6G4WID1_9HYPH</name>
<dbReference type="InterPro" id="IPR000015">
    <property type="entry name" value="Fimb_usher"/>
</dbReference>
<dbReference type="InterPro" id="IPR042186">
    <property type="entry name" value="FimD_plug_dom"/>
</dbReference>
<organism evidence="3 4">
    <name type="scientific">Allomesorhizobium camelthorni</name>
    <dbReference type="NCBI Taxonomy" id="475069"/>
    <lineage>
        <taxon>Bacteria</taxon>
        <taxon>Pseudomonadati</taxon>
        <taxon>Pseudomonadota</taxon>
        <taxon>Alphaproteobacteria</taxon>
        <taxon>Hyphomicrobiales</taxon>
        <taxon>Phyllobacteriaceae</taxon>
        <taxon>Allomesorhizobium</taxon>
    </lineage>
</organism>
<evidence type="ECO:0000259" key="2">
    <source>
        <dbReference type="Pfam" id="PF13953"/>
    </source>
</evidence>
<proteinExistence type="predicted"/>
<dbReference type="Pfam" id="PF13953">
    <property type="entry name" value="PapC_C"/>
    <property type="match status" value="1"/>
</dbReference>
<dbReference type="InterPro" id="IPR025949">
    <property type="entry name" value="PapC-like_C"/>
</dbReference>
<dbReference type="EMBL" id="JAAKZF010000056">
    <property type="protein sequence ID" value="NGO54555.1"/>
    <property type="molecule type" value="Genomic_DNA"/>
</dbReference>
<gene>
    <name evidence="3" type="ORF">G6N73_26085</name>
</gene>
<comment type="caution">
    <text evidence="3">The sequence shown here is derived from an EMBL/GenBank/DDBJ whole genome shotgun (WGS) entry which is preliminary data.</text>
</comment>
<evidence type="ECO:0000256" key="1">
    <source>
        <dbReference type="SAM" id="SignalP"/>
    </source>
</evidence>
<evidence type="ECO:0000313" key="3">
    <source>
        <dbReference type="EMBL" id="NGO54555.1"/>
    </source>
</evidence>
<dbReference type="Gene3D" id="2.60.40.3110">
    <property type="match status" value="1"/>
</dbReference>
<dbReference type="Gene3D" id="2.60.40.2610">
    <property type="entry name" value="Outer membrane usher protein FimD, plug domain"/>
    <property type="match status" value="1"/>
</dbReference>
<dbReference type="Pfam" id="PF00577">
    <property type="entry name" value="Usher"/>
    <property type="match status" value="1"/>
</dbReference>
<protein>
    <submittedName>
        <fullName evidence="3">Fimbrial biogenesis outer membrane usher protein</fullName>
    </submittedName>
</protein>